<evidence type="ECO:0000259" key="1">
    <source>
        <dbReference type="Pfam" id="PF06283"/>
    </source>
</evidence>
<proteinExistence type="predicted"/>
<dbReference type="Pfam" id="PF06283">
    <property type="entry name" value="ThuA"/>
    <property type="match status" value="1"/>
</dbReference>
<dbReference type="Proteomes" id="UP000715441">
    <property type="component" value="Unassembled WGS sequence"/>
</dbReference>
<gene>
    <name evidence="2" type="ORF">HFP15_15385</name>
</gene>
<feature type="domain" description="ThuA-like" evidence="1">
    <location>
        <begin position="81"/>
        <end position="251"/>
    </location>
</feature>
<evidence type="ECO:0000313" key="2">
    <source>
        <dbReference type="EMBL" id="NKQ54270.1"/>
    </source>
</evidence>
<comment type="caution">
    <text evidence="2">The sequence shown here is derived from an EMBL/GenBank/DDBJ whole genome shotgun (WGS) entry which is preliminary data.</text>
</comment>
<dbReference type="EMBL" id="JAAXLS010000008">
    <property type="protein sequence ID" value="NKQ54270.1"/>
    <property type="molecule type" value="Genomic_DNA"/>
</dbReference>
<dbReference type="RefSeq" id="WP_168515961.1">
    <property type="nucleotide sequence ID" value="NZ_JAAXLS010000008.1"/>
</dbReference>
<organism evidence="2 3">
    <name type="scientific">Amycolatopsis acididurans</name>
    <dbReference type="NCBI Taxonomy" id="2724524"/>
    <lineage>
        <taxon>Bacteria</taxon>
        <taxon>Bacillati</taxon>
        <taxon>Actinomycetota</taxon>
        <taxon>Actinomycetes</taxon>
        <taxon>Pseudonocardiales</taxon>
        <taxon>Pseudonocardiaceae</taxon>
        <taxon>Amycolatopsis</taxon>
    </lineage>
</organism>
<reference evidence="2 3" key="1">
    <citation type="submission" date="2020-04" db="EMBL/GenBank/DDBJ databases">
        <title>Novel species.</title>
        <authorList>
            <person name="Teo W.F.A."/>
            <person name="Lipun K."/>
            <person name="Srisuk N."/>
            <person name="Duangmal K."/>
        </authorList>
    </citation>
    <scope>NUCLEOTIDE SEQUENCE [LARGE SCALE GENOMIC DNA]</scope>
    <source>
        <strain evidence="2 3">K13G38</strain>
    </source>
</reference>
<keyword evidence="3" id="KW-1185">Reference proteome</keyword>
<dbReference type="InterPro" id="IPR029062">
    <property type="entry name" value="Class_I_gatase-like"/>
</dbReference>
<dbReference type="InterPro" id="IPR029010">
    <property type="entry name" value="ThuA-like"/>
</dbReference>
<evidence type="ECO:0000313" key="3">
    <source>
        <dbReference type="Proteomes" id="UP000715441"/>
    </source>
</evidence>
<accession>A0ABX1J384</accession>
<dbReference type="SUPFAM" id="SSF52317">
    <property type="entry name" value="Class I glutamine amidotransferase-like"/>
    <property type="match status" value="1"/>
</dbReference>
<name>A0ABX1J384_9PSEU</name>
<sequence>MARQVLTVTRGHSYDRNAFGAMLESLPGIECVQVEQPAAQRHFAGVEPHRWDAYLMYDMPGFGFKPDHTPPDLHEPPGEFREDFLRVVDRGHGFVFLHHALAAWPLWDDYAKVMGGRFRFIREAGHPDSGYRHAVSQKIAAVAAHPVVAGLEDGFTITDELYLADIDDTAITPLLVTDAPLTDRTVWSTWNAVLGRRDTNDGWRHPRGSGVVAWIREHPASRIVYLQFGDGPDSFGNAAFRRLLANALTWVADRPRVL</sequence>
<dbReference type="Gene3D" id="3.40.50.880">
    <property type="match status" value="1"/>
</dbReference>
<protein>
    <submittedName>
        <fullName evidence="2">ThuA domain-containing protein</fullName>
    </submittedName>
</protein>